<feature type="region of interest" description="Disordered" evidence="1">
    <location>
        <begin position="799"/>
        <end position="866"/>
    </location>
</feature>
<evidence type="ECO:0000313" key="2">
    <source>
        <dbReference type="EMBL" id="KAF2196109.1"/>
    </source>
</evidence>
<dbReference type="Proteomes" id="UP000799536">
    <property type="component" value="Unassembled WGS sequence"/>
</dbReference>
<keyword evidence="3" id="KW-1185">Reference proteome</keyword>
<feature type="region of interest" description="Disordered" evidence="1">
    <location>
        <begin position="655"/>
        <end position="678"/>
    </location>
</feature>
<feature type="region of interest" description="Disordered" evidence="1">
    <location>
        <begin position="498"/>
        <end position="518"/>
    </location>
</feature>
<feature type="compositionally biased region" description="Basic and acidic residues" evidence="1">
    <location>
        <begin position="799"/>
        <end position="821"/>
    </location>
</feature>
<accession>A0A9P4JD49</accession>
<feature type="compositionally biased region" description="Polar residues" evidence="1">
    <location>
        <begin position="505"/>
        <end position="515"/>
    </location>
</feature>
<proteinExistence type="predicted"/>
<name>A0A9P4JD49_9PLEO</name>
<gene>
    <name evidence="2" type="ORF">GQ43DRAFT_436293</name>
</gene>
<comment type="caution">
    <text evidence="2">The sequence shown here is derived from an EMBL/GenBank/DDBJ whole genome shotgun (WGS) entry which is preliminary data.</text>
</comment>
<feature type="non-terminal residue" evidence="2">
    <location>
        <position position="866"/>
    </location>
</feature>
<dbReference type="AlphaFoldDB" id="A0A9P4JD49"/>
<dbReference type="EMBL" id="ML994480">
    <property type="protein sequence ID" value="KAF2196109.1"/>
    <property type="molecule type" value="Genomic_DNA"/>
</dbReference>
<feature type="region of interest" description="Disordered" evidence="1">
    <location>
        <begin position="532"/>
        <end position="562"/>
    </location>
</feature>
<reference evidence="2" key="1">
    <citation type="journal article" date="2020" name="Stud. Mycol.">
        <title>101 Dothideomycetes genomes: a test case for predicting lifestyles and emergence of pathogens.</title>
        <authorList>
            <person name="Haridas S."/>
            <person name="Albert R."/>
            <person name="Binder M."/>
            <person name="Bloem J."/>
            <person name="Labutti K."/>
            <person name="Salamov A."/>
            <person name="Andreopoulos B."/>
            <person name="Baker S."/>
            <person name="Barry K."/>
            <person name="Bills G."/>
            <person name="Bluhm B."/>
            <person name="Cannon C."/>
            <person name="Castanera R."/>
            <person name="Culley D."/>
            <person name="Daum C."/>
            <person name="Ezra D."/>
            <person name="Gonzalez J."/>
            <person name="Henrissat B."/>
            <person name="Kuo A."/>
            <person name="Liang C."/>
            <person name="Lipzen A."/>
            <person name="Lutzoni F."/>
            <person name="Magnuson J."/>
            <person name="Mondo S."/>
            <person name="Nolan M."/>
            <person name="Ohm R."/>
            <person name="Pangilinan J."/>
            <person name="Park H.-J."/>
            <person name="Ramirez L."/>
            <person name="Alfaro M."/>
            <person name="Sun H."/>
            <person name="Tritt A."/>
            <person name="Yoshinaga Y."/>
            <person name="Zwiers L.-H."/>
            <person name="Turgeon B."/>
            <person name="Goodwin S."/>
            <person name="Spatafora J."/>
            <person name="Crous P."/>
            <person name="Grigoriev I."/>
        </authorList>
    </citation>
    <scope>NUCLEOTIDE SEQUENCE</scope>
    <source>
        <strain evidence="2">ATCC 74209</strain>
    </source>
</reference>
<feature type="region of interest" description="Disordered" evidence="1">
    <location>
        <begin position="692"/>
        <end position="753"/>
    </location>
</feature>
<evidence type="ECO:0000256" key="1">
    <source>
        <dbReference type="SAM" id="MobiDB-lite"/>
    </source>
</evidence>
<evidence type="ECO:0000313" key="3">
    <source>
        <dbReference type="Proteomes" id="UP000799536"/>
    </source>
</evidence>
<feature type="region of interest" description="Disordered" evidence="1">
    <location>
        <begin position="42"/>
        <end position="61"/>
    </location>
</feature>
<sequence length="866" mass="97346">MRIWAQNRAQQAVVRNQGNMAFQSAQGQQDALQSANRITRTEHGVSAPNSDTDHPMLEGNPEPEQDANVTTIMESDAYHAQVQGDDLVRLQGTPDLEQNENVADSMASIVPGTEVQDKDQMLLEDAFEIKANRDADIKEEEGEPGPDFTGPKIEAGKSIEAIYEQYANHTSGCTNMAYHEKLADNLYRIVRRVELTNVKALIGCMVITDNFLDPFVQYRDNYLLNPRFRSESLLKGGFPSVSDVLPHVARELKGRTMKTYPLNEHTKGFTYTIRLFSNTLLGLCKPGRFFYDPEWEILKSNHVFESLTSDVYAIVKHIRFEYIHGHGPLMDAIEKARPCQYLVKQQGGIKTEIKEKQDFKDDDMDYAASEAESQHSLYFCDYDDIAFADDGFLGEDQPLWIYKDKGVRKPGNPGKARKSGRLATTTNVSDMERRRMFIQQRQAQGMGKTVKLATTATVSDAERCQVFIQDQPACVGNRLAFQKWSRIRPVNRTVNRMRTKAAKQAPQTNTPTHPNTMKDKHLTRMFADIGSDPVTYKPLEKPTNNGEDAGDTHKSPSRRRTRTLNMDMTFRALPTSSSHNVSSSRNVEDILSRFNTTPPKCPAEVPAQAVTTFRGLDTAFLSSTDTPAPRGRVPSFCDTGVIEAFNDGFTGHAVPSIEPRAPRHQRGAPMPQLSPNQTPRAFRAAMPSTSFLSNPVKLPAPHSSTRASSGPLLKKMRAVSVSKDDAYMADNDSSPGAKSSLKKKSSTQEHDGNKADYEYDATLILTMFRDDGIKTIEACFADPDALNRDDANIEQELQREKDKAKHKKRMDEHRQRNRVEVCLHGSEGLDEDEPNGQQEQEKSQEQEQEKSQEQEQEKSQEQEQEK</sequence>
<feature type="compositionally biased region" description="Basic and acidic residues" evidence="1">
    <location>
        <begin position="839"/>
        <end position="866"/>
    </location>
</feature>
<organism evidence="2 3">
    <name type="scientific">Delitschia confertaspora ATCC 74209</name>
    <dbReference type="NCBI Taxonomy" id="1513339"/>
    <lineage>
        <taxon>Eukaryota</taxon>
        <taxon>Fungi</taxon>
        <taxon>Dikarya</taxon>
        <taxon>Ascomycota</taxon>
        <taxon>Pezizomycotina</taxon>
        <taxon>Dothideomycetes</taxon>
        <taxon>Pleosporomycetidae</taxon>
        <taxon>Pleosporales</taxon>
        <taxon>Delitschiaceae</taxon>
        <taxon>Delitschia</taxon>
    </lineage>
</organism>
<dbReference type="OrthoDB" id="3800783at2759"/>
<protein>
    <submittedName>
        <fullName evidence="2">Uncharacterized protein</fullName>
    </submittedName>
</protein>